<comment type="caution">
    <text evidence="6">The sequence shown here is derived from an EMBL/GenBank/DDBJ whole genome shotgun (WGS) entry which is preliminary data.</text>
</comment>
<dbReference type="EMBL" id="BKZV01000001">
    <property type="protein sequence ID" value="GER81522.1"/>
    <property type="molecule type" value="Genomic_DNA"/>
</dbReference>
<dbReference type="InterPro" id="IPR050109">
    <property type="entry name" value="HTH-type_TetR-like_transc_reg"/>
</dbReference>
<keyword evidence="2 4" id="KW-0238">DNA-binding</keyword>
<dbReference type="PROSITE" id="PS50977">
    <property type="entry name" value="HTH_TETR_2"/>
    <property type="match status" value="1"/>
</dbReference>
<evidence type="ECO:0000313" key="7">
    <source>
        <dbReference type="Proteomes" id="UP000334820"/>
    </source>
</evidence>
<dbReference type="PANTHER" id="PTHR30055:SF234">
    <property type="entry name" value="HTH-TYPE TRANSCRIPTIONAL REGULATOR BETI"/>
    <property type="match status" value="1"/>
</dbReference>
<keyword evidence="1" id="KW-0805">Transcription regulation</keyword>
<organism evidence="6 7">
    <name type="scientific">Thermogemmatispora aurantia</name>
    <dbReference type="NCBI Taxonomy" id="2045279"/>
    <lineage>
        <taxon>Bacteria</taxon>
        <taxon>Bacillati</taxon>
        <taxon>Chloroflexota</taxon>
        <taxon>Ktedonobacteria</taxon>
        <taxon>Thermogemmatisporales</taxon>
        <taxon>Thermogemmatisporaceae</taxon>
        <taxon>Thermogemmatispora</taxon>
    </lineage>
</organism>
<protein>
    <submittedName>
        <fullName evidence="6">TetR family transcriptional regulator</fullName>
    </submittedName>
</protein>
<dbReference type="InterPro" id="IPR009057">
    <property type="entry name" value="Homeodomain-like_sf"/>
</dbReference>
<evidence type="ECO:0000256" key="2">
    <source>
        <dbReference type="ARBA" id="ARBA00023125"/>
    </source>
</evidence>
<dbReference type="GO" id="GO:0000976">
    <property type="term" value="F:transcription cis-regulatory region binding"/>
    <property type="evidence" value="ECO:0007669"/>
    <property type="project" value="TreeGrafter"/>
</dbReference>
<dbReference type="PRINTS" id="PR00455">
    <property type="entry name" value="HTHTETR"/>
</dbReference>
<evidence type="ECO:0000256" key="1">
    <source>
        <dbReference type="ARBA" id="ARBA00023015"/>
    </source>
</evidence>
<sequence length="204" mass="23034">MEKQHPGRARERRRARTRQRILSAAEEILSEKGPEALSMRELASRIEYSPAALYEYFGSKEEIVTALCEKTLIGLAETLSEIPPQLPPAERLLRAGLAYLGFARTFPQQYLLTFSSSRSEQDPLRLVEASRAYSLLRQIIADGIDQGVFLPRPDYSLAEMTYHCWAVVHGMAMLRLTLLSSEGQDLEDLHERVLRGLITGLQCS</sequence>
<dbReference type="Pfam" id="PF00440">
    <property type="entry name" value="TetR_N"/>
    <property type="match status" value="1"/>
</dbReference>
<evidence type="ECO:0000256" key="4">
    <source>
        <dbReference type="PROSITE-ProRule" id="PRU00335"/>
    </source>
</evidence>
<evidence type="ECO:0000259" key="5">
    <source>
        <dbReference type="PROSITE" id="PS50977"/>
    </source>
</evidence>
<dbReference type="RefSeq" id="WP_151726586.1">
    <property type="nucleotide sequence ID" value="NZ_BKZV01000001.1"/>
</dbReference>
<dbReference type="SUPFAM" id="SSF46689">
    <property type="entry name" value="Homeodomain-like"/>
    <property type="match status" value="1"/>
</dbReference>
<reference evidence="6 7" key="1">
    <citation type="journal article" date="2019" name="Int. J. Syst. Evol. Microbiol.">
        <title>Thermogemmatispora aurantia sp. nov. and Thermogemmatispora argillosa sp. nov., within the class Ktedonobacteria, and emended description of the genus Thermogemmatispora.</title>
        <authorList>
            <person name="Zheng Y."/>
            <person name="Wang C.M."/>
            <person name="Sakai Y."/>
            <person name="Abe K."/>
            <person name="Yokota A."/>
            <person name="Yabe S."/>
        </authorList>
    </citation>
    <scope>NUCLEOTIDE SEQUENCE [LARGE SCALE GENOMIC DNA]</scope>
    <source>
        <strain evidence="6 7">A1-2</strain>
    </source>
</reference>
<name>A0A5J4K2Y8_9CHLR</name>
<proteinExistence type="predicted"/>
<dbReference type="Gene3D" id="1.10.357.10">
    <property type="entry name" value="Tetracycline Repressor, domain 2"/>
    <property type="match status" value="1"/>
</dbReference>
<dbReference type="AlphaFoldDB" id="A0A5J4K2Y8"/>
<accession>A0A5J4K2Y8</accession>
<evidence type="ECO:0000256" key="3">
    <source>
        <dbReference type="ARBA" id="ARBA00023163"/>
    </source>
</evidence>
<gene>
    <name evidence="6" type="ORF">KTAU_01600</name>
</gene>
<keyword evidence="3" id="KW-0804">Transcription</keyword>
<dbReference type="InterPro" id="IPR036271">
    <property type="entry name" value="Tet_transcr_reg_TetR-rel_C_sf"/>
</dbReference>
<dbReference type="InterPro" id="IPR001647">
    <property type="entry name" value="HTH_TetR"/>
</dbReference>
<dbReference type="Proteomes" id="UP000334820">
    <property type="component" value="Unassembled WGS sequence"/>
</dbReference>
<dbReference type="SUPFAM" id="SSF48498">
    <property type="entry name" value="Tetracyclin repressor-like, C-terminal domain"/>
    <property type="match status" value="1"/>
</dbReference>
<dbReference type="InterPro" id="IPR025996">
    <property type="entry name" value="MT1864/Rv1816-like_C"/>
</dbReference>
<feature type="DNA-binding region" description="H-T-H motif" evidence="4">
    <location>
        <begin position="38"/>
        <end position="57"/>
    </location>
</feature>
<evidence type="ECO:0000313" key="6">
    <source>
        <dbReference type="EMBL" id="GER81522.1"/>
    </source>
</evidence>
<dbReference type="Pfam" id="PF13305">
    <property type="entry name" value="TetR_C_33"/>
    <property type="match status" value="1"/>
</dbReference>
<keyword evidence="7" id="KW-1185">Reference proteome</keyword>
<dbReference type="PANTHER" id="PTHR30055">
    <property type="entry name" value="HTH-TYPE TRANSCRIPTIONAL REGULATOR RUTR"/>
    <property type="match status" value="1"/>
</dbReference>
<feature type="domain" description="HTH tetR-type" evidence="5">
    <location>
        <begin position="15"/>
        <end position="75"/>
    </location>
</feature>
<dbReference type="GO" id="GO:0003700">
    <property type="term" value="F:DNA-binding transcription factor activity"/>
    <property type="evidence" value="ECO:0007669"/>
    <property type="project" value="TreeGrafter"/>
</dbReference>